<dbReference type="PANTHER" id="PTHR33714:SF3">
    <property type="entry name" value="COUNTING FACTOR-ASSOCIATED PROTEIN A-RELATED"/>
    <property type="match status" value="1"/>
</dbReference>
<sequence length="196" mass="21503">MKLLLQILVLAVAFTSLYNEVNGQYVMINYYDYQSDQSCQGGVISTTYDVENKCLGGTEFVCVGNEIQINFYKDSNCSQGIQQQMTQEIGVCEGGLLFNCVDNYQMPENSIASVISESCDDWKSTAVSVVSKPLNICLITPSENAVIYSCTSDTITTSIYPRTDSCVGIPKNNTLQLPGCQAAPGSKFYYSDICNQ</sequence>
<dbReference type="Pfam" id="PF11912">
    <property type="entry name" value="CfaA_B_C"/>
    <property type="match status" value="1"/>
</dbReference>
<dbReference type="PANTHER" id="PTHR33714">
    <property type="entry name" value="COUNTING FACTOR-ASSOCIATED PROTEIN A-RELATED"/>
    <property type="match status" value="1"/>
</dbReference>
<name>A0AAN7TSW2_9MYCE</name>
<protein>
    <recommendedName>
        <fullName evidence="4">Transmembrane protein</fullName>
    </recommendedName>
</protein>
<evidence type="ECO:0000256" key="1">
    <source>
        <dbReference type="SAM" id="SignalP"/>
    </source>
</evidence>
<proteinExistence type="predicted"/>
<dbReference type="InterPro" id="IPR021837">
    <property type="entry name" value="CfaA/B/C"/>
</dbReference>
<evidence type="ECO:0000313" key="3">
    <source>
        <dbReference type="Proteomes" id="UP001344447"/>
    </source>
</evidence>
<evidence type="ECO:0008006" key="4">
    <source>
        <dbReference type="Google" id="ProtNLM"/>
    </source>
</evidence>
<keyword evidence="3" id="KW-1185">Reference proteome</keyword>
<gene>
    <name evidence="2" type="ORF">RB653_008507</name>
</gene>
<feature type="signal peptide" evidence="1">
    <location>
        <begin position="1"/>
        <end position="23"/>
    </location>
</feature>
<accession>A0AAN7TSW2</accession>
<dbReference type="Proteomes" id="UP001344447">
    <property type="component" value="Unassembled WGS sequence"/>
</dbReference>
<dbReference type="AlphaFoldDB" id="A0AAN7TSW2"/>
<feature type="chain" id="PRO_5042999511" description="Transmembrane protein" evidence="1">
    <location>
        <begin position="24"/>
        <end position="196"/>
    </location>
</feature>
<comment type="caution">
    <text evidence="2">The sequence shown here is derived from an EMBL/GenBank/DDBJ whole genome shotgun (WGS) entry which is preliminary data.</text>
</comment>
<keyword evidence="1" id="KW-0732">Signal</keyword>
<reference evidence="2 3" key="1">
    <citation type="submission" date="2023-11" db="EMBL/GenBank/DDBJ databases">
        <title>Dfirmibasis_genome.</title>
        <authorList>
            <person name="Edelbroek B."/>
            <person name="Kjellin J."/>
            <person name="Jerlstrom-Hultqvist J."/>
            <person name="Soderbom F."/>
        </authorList>
    </citation>
    <scope>NUCLEOTIDE SEQUENCE [LARGE SCALE GENOMIC DNA]</scope>
    <source>
        <strain evidence="2 3">TNS-C-14</strain>
    </source>
</reference>
<evidence type="ECO:0000313" key="2">
    <source>
        <dbReference type="EMBL" id="KAK5578834.1"/>
    </source>
</evidence>
<organism evidence="2 3">
    <name type="scientific">Dictyostelium firmibasis</name>
    <dbReference type="NCBI Taxonomy" id="79012"/>
    <lineage>
        <taxon>Eukaryota</taxon>
        <taxon>Amoebozoa</taxon>
        <taxon>Evosea</taxon>
        <taxon>Eumycetozoa</taxon>
        <taxon>Dictyostelia</taxon>
        <taxon>Dictyosteliales</taxon>
        <taxon>Dictyosteliaceae</taxon>
        <taxon>Dictyostelium</taxon>
    </lineage>
</organism>
<dbReference type="EMBL" id="JAVFKY010000003">
    <property type="protein sequence ID" value="KAK5578834.1"/>
    <property type="molecule type" value="Genomic_DNA"/>
</dbReference>